<dbReference type="AlphaFoldDB" id="A0A1C2J0X2"/>
<dbReference type="Proteomes" id="UP000095008">
    <property type="component" value="Unassembled WGS sequence"/>
</dbReference>
<dbReference type="EMBL" id="LWRY01000299">
    <property type="protein sequence ID" value="OCX67829.1"/>
    <property type="molecule type" value="Genomic_DNA"/>
</dbReference>
<gene>
    <name evidence="2" type="ORF">A6M23_19890</name>
    <name evidence="3" type="ORF">A6P07_10600</name>
</gene>
<name>A0A1C2J0X2_ACITH</name>
<comment type="caution">
    <text evidence="3">The sequence shown here is derived from an EMBL/GenBank/DDBJ whole genome shotgun (WGS) entry which is preliminary data.</text>
</comment>
<accession>A0A1C2J0X2</accession>
<feature type="region of interest" description="Disordered" evidence="1">
    <location>
        <begin position="1"/>
        <end position="21"/>
    </location>
</feature>
<organism evidence="3 4">
    <name type="scientific">Acidithiobacillus thiooxidans</name>
    <name type="common">Thiobacillus thiooxidans</name>
    <dbReference type="NCBI Taxonomy" id="930"/>
    <lineage>
        <taxon>Bacteria</taxon>
        <taxon>Pseudomonadati</taxon>
        <taxon>Pseudomonadota</taxon>
        <taxon>Acidithiobacillia</taxon>
        <taxon>Acidithiobacillales</taxon>
        <taxon>Acidithiobacillaceae</taxon>
        <taxon>Acidithiobacillus</taxon>
    </lineage>
</organism>
<reference evidence="3 4" key="1">
    <citation type="journal article" date="2016" name="Int. J. Mol. Sci.">
        <title>Comparative genomics of the extreme acidophile Acidithiobacillus thiooxidans reveals intraspecific divergence and niche adaptation.</title>
        <authorList>
            <person name="Zhang X."/>
            <person name="Feng X."/>
            <person name="Tao J."/>
            <person name="Ma L."/>
            <person name="Xiao Y."/>
            <person name="Liang Y."/>
            <person name="Liu X."/>
            <person name="Yin H."/>
        </authorList>
    </citation>
    <scope>NUCLEOTIDE SEQUENCE [LARGE SCALE GENOMIC DNA]</scope>
    <source>
        <strain evidence="3 4">A02</strain>
        <strain evidence="2">DXS-W</strain>
    </source>
</reference>
<dbReference type="InterPro" id="IPR018841">
    <property type="entry name" value="DUF2442"/>
</dbReference>
<evidence type="ECO:0000313" key="5">
    <source>
        <dbReference type="Proteomes" id="UP000095008"/>
    </source>
</evidence>
<sequence>MIRSLKTSLGGSNQSLRKAPQKQGIFVSCVEFPWFKQATVEQITTIERQSSAHLYWPLLDVDLAVESIRSPALFPLVAKPNPSFQRTLKCSIEFR</sequence>
<protein>
    <recommendedName>
        <fullName evidence="6">DUF2442 domain-containing protein</fullName>
    </recommendedName>
</protein>
<dbReference type="STRING" id="930.GCA_002079865_00649"/>
<dbReference type="Proteomes" id="UP000094893">
    <property type="component" value="Unassembled WGS sequence"/>
</dbReference>
<dbReference type="Pfam" id="PF10387">
    <property type="entry name" value="DUF2442"/>
    <property type="match status" value="1"/>
</dbReference>
<keyword evidence="5" id="KW-1185">Reference proteome</keyword>
<dbReference type="EMBL" id="LWSA01000150">
    <property type="protein sequence ID" value="OCX72151.1"/>
    <property type="molecule type" value="Genomic_DNA"/>
</dbReference>
<feature type="compositionally biased region" description="Polar residues" evidence="1">
    <location>
        <begin position="1"/>
        <end position="16"/>
    </location>
</feature>
<evidence type="ECO:0000313" key="3">
    <source>
        <dbReference type="EMBL" id="OCX72151.1"/>
    </source>
</evidence>
<evidence type="ECO:0000313" key="4">
    <source>
        <dbReference type="Proteomes" id="UP000094893"/>
    </source>
</evidence>
<proteinExistence type="predicted"/>
<evidence type="ECO:0008006" key="6">
    <source>
        <dbReference type="Google" id="ProtNLM"/>
    </source>
</evidence>
<evidence type="ECO:0000256" key="1">
    <source>
        <dbReference type="SAM" id="MobiDB-lite"/>
    </source>
</evidence>
<evidence type="ECO:0000313" key="2">
    <source>
        <dbReference type="EMBL" id="OCX67829.1"/>
    </source>
</evidence>